<name>W6ZHV4_COCMI</name>
<evidence type="ECO:0000313" key="3">
    <source>
        <dbReference type="Proteomes" id="UP000054032"/>
    </source>
</evidence>
<evidence type="ECO:0000313" key="2">
    <source>
        <dbReference type="EMBL" id="EUC43136.1"/>
    </source>
</evidence>
<dbReference type="HOGENOM" id="CLU_844635_0_0_1"/>
<feature type="region of interest" description="Disordered" evidence="1">
    <location>
        <begin position="1"/>
        <end position="20"/>
    </location>
</feature>
<dbReference type="OrthoDB" id="5314997at2759"/>
<organism evidence="2 3">
    <name type="scientific">Bipolaris oryzae ATCC 44560</name>
    <dbReference type="NCBI Taxonomy" id="930090"/>
    <lineage>
        <taxon>Eukaryota</taxon>
        <taxon>Fungi</taxon>
        <taxon>Dikarya</taxon>
        <taxon>Ascomycota</taxon>
        <taxon>Pezizomycotina</taxon>
        <taxon>Dothideomycetes</taxon>
        <taxon>Pleosporomycetidae</taxon>
        <taxon>Pleosporales</taxon>
        <taxon>Pleosporineae</taxon>
        <taxon>Pleosporaceae</taxon>
        <taxon>Bipolaris</taxon>
    </lineage>
</organism>
<dbReference type="KEGG" id="bor:COCMIDRAFT_101585"/>
<dbReference type="EMBL" id="KI964038">
    <property type="protein sequence ID" value="EUC43136.1"/>
    <property type="molecule type" value="Genomic_DNA"/>
</dbReference>
<gene>
    <name evidence="2" type="ORF">COCMIDRAFT_101585</name>
</gene>
<dbReference type="Proteomes" id="UP000054032">
    <property type="component" value="Unassembled WGS sequence"/>
</dbReference>
<accession>W6ZHV4</accession>
<dbReference type="GeneID" id="19117893"/>
<reference evidence="2 3" key="1">
    <citation type="journal article" date="2013" name="PLoS Genet.">
        <title>Comparative genome structure, secondary metabolite, and effector coding capacity across Cochliobolus pathogens.</title>
        <authorList>
            <person name="Condon B.J."/>
            <person name="Leng Y."/>
            <person name="Wu D."/>
            <person name="Bushley K.E."/>
            <person name="Ohm R.A."/>
            <person name="Otillar R."/>
            <person name="Martin J."/>
            <person name="Schackwitz W."/>
            <person name="Grimwood J."/>
            <person name="MohdZainudin N."/>
            <person name="Xue C."/>
            <person name="Wang R."/>
            <person name="Manning V.A."/>
            <person name="Dhillon B."/>
            <person name="Tu Z.J."/>
            <person name="Steffenson B.J."/>
            <person name="Salamov A."/>
            <person name="Sun H."/>
            <person name="Lowry S."/>
            <person name="LaButti K."/>
            <person name="Han J."/>
            <person name="Copeland A."/>
            <person name="Lindquist E."/>
            <person name="Barry K."/>
            <person name="Schmutz J."/>
            <person name="Baker S.E."/>
            <person name="Ciuffetti L.M."/>
            <person name="Grigoriev I.V."/>
            <person name="Zhong S."/>
            <person name="Turgeon B.G."/>
        </authorList>
    </citation>
    <scope>NUCLEOTIDE SEQUENCE [LARGE SCALE GENOMIC DNA]</scope>
    <source>
        <strain evidence="2 3">ATCC 44560</strain>
    </source>
</reference>
<keyword evidence="3" id="KW-1185">Reference proteome</keyword>
<dbReference type="eggNOG" id="ENOG502RJVD">
    <property type="taxonomic scope" value="Eukaryota"/>
</dbReference>
<evidence type="ECO:0008006" key="4">
    <source>
        <dbReference type="Google" id="ProtNLM"/>
    </source>
</evidence>
<dbReference type="AlphaFoldDB" id="W6ZHV4"/>
<proteinExistence type="predicted"/>
<sequence>MGPLKLSRPPPLTTAPETSTITNGAKKPFRFLDLPKDIRLMIYEELGMKTYRDKFPLWYDQHHVTLVNTVTPGLSILATSRQVRSEASAVILPRLGLILRSPPVVVVRAEHLISLVELRDCFRTFPGTKFMEKLMFCLHDPRALPRMIRYRSGKLSARQLRRRLHLISLIAVDDEASLKAFVRFALRAMKYIERNTAETRSLYPPLTLVVELPDTFQGTPVTTSTSLVKCLSYKLFSPLIPTPPRLVTNHAGILWLLRRFAAHISKACELWRIVSLIVKMRLLEEGYTGLRLSGRSVQKAIFRGLEEARSNIPGIVRYGGRASRVTDEI</sequence>
<protein>
    <recommendedName>
        <fullName evidence="4">F-box domain-containing protein</fullName>
    </recommendedName>
</protein>
<dbReference type="RefSeq" id="XP_007690333.1">
    <property type="nucleotide sequence ID" value="XM_007692143.1"/>
</dbReference>
<evidence type="ECO:0000256" key="1">
    <source>
        <dbReference type="SAM" id="MobiDB-lite"/>
    </source>
</evidence>